<keyword evidence="1" id="KW-0175">Coiled coil</keyword>
<proteinExistence type="predicted"/>
<feature type="coiled-coil region" evidence="1">
    <location>
        <begin position="48"/>
        <end position="82"/>
    </location>
</feature>
<dbReference type="InterPro" id="IPR008840">
    <property type="entry name" value="Sipho_Gp157"/>
</dbReference>
<dbReference type="Pfam" id="PF05565">
    <property type="entry name" value="Sipho_Gp157"/>
    <property type="match status" value="1"/>
</dbReference>
<accession>A0A6J5NRD2</accession>
<reference evidence="2" key="1">
    <citation type="submission" date="2020-04" db="EMBL/GenBank/DDBJ databases">
        <authorList>
            <person name="Chiriac C."/>
            <person name="Salcher M."/>
            <person name="Ghai R."/>
            <person name="Kavagutti S V."/>
        </authorList>
    </citation>
    <scope>NUCLEOTIDE SEQUENCE</scope>
</reference>
<protein>
    <submittedName>
        <fullName evidence="2">Siphovirus Gp157</fullName>
    </submittedName>
</protein>
<dbReference type="EMBL" id="LR796710">
    <property type="protein sequence ID" value="CAB4161322.1"/>
    <property type="molecule type" value="Genomic_DNA"/>
</dbReference>
<evidence type="ECO:0000256" key="1">
    <source>
        <dbReference type="SAM" id="Coils"/>
    </source>
</evidence>
<name>A0A6J5NRD2_9CAUD</name>
<sequence>MSNISLYQLTSEYQLIQMKLLESDFDEQTIADTLEGASGDIEAKSINVAMFIRNLETSAEAIKQAEKEMADRRKAIEKKADSIKQYLKDNMQRCGITKIESPYFALTIKKNPPSVVIDDVGAIAGELYVYPDAPAPYPDKKAIAELLKAGKEVNGAHLEQADRLDIK</sequence>
<organism evidence="2">
    <name type="scientific">uncultured Caudovirales phage</name>
    <dbReference type="NCBI Taxonomy" id="2100421"/>
    <lineage>
        <taxon>Viruses</taxon>
        <taxon>Duplodnaviria</taxon>
        <taxon>Heunggongvirae</taxon>
        <taxon>Uroviricota</taxon>
        <taxon>Caudoviricetes</taxon>
        <taxon>Peduoviridae</taxon>
        <taxon>Maltschvirus</taxon>
        <taxon>Maltschvirus maltsch</taxon>
    </lineage>
</organism>
<evidence type="ECO:0000313" key="2">
    <source>
        <dbReference type="EMBL" id="CAB4161322.1"/>
    </source>
</evidence>
<gene>
    <name evidence="2" type="ORF">UFOVP774_46</name>
</gene>